<evidence type="ECO:0000313" key="3">
    <source>
        <dbReference type="Proteomes" id="UP000178964"/>
    </source>
</evidence>
<proteinExistence type="predicted"/>
<dbReference type="STRING" id="1802627.A3A70_02920"/>
<evidence type="ECO:0000259" key="1">
    <source>
        <dbReference type="Pfam" id="PF18903"/>
    </source>
</evidence>
<name>A0A1F4VRW6_UNCKA</name>
<comment type="caution">
    <text evidence="2">The sequence shown here is derived from an EMBL/GenBank/DDBJ whole genome shotgun (WGS) entry which is preliminary data.</text>
</comment>
<sequence length="85" mass="9640">MDQNKYATTSLALAAAIQLASKSKLLAVEKISSKQSSFVFTETPDLPEIVEKFFKKELLLDAFSYFETLRYIKARLYQEGSEDHG</sequence>
<dbReference type="Pfam" id="PF18903">
    <property type="entry name" value="DUF5659"/>
    <property type="match status" value="1"/>
</dbReference>
<feature type="domain" description="DUF5659" evidence="1">
    <location>
        <begin position="4"/>
        <end position="77"/>
    </location>
</feature>
<evidence type="ECO:0000313" key="2">
    <source>
        <dbReference type="EMBL" id="OGC59952.1"/>
    </source>
</evidence>
<dbReference type="InterPro" id="IPR043718">
    <property type="entry name" value="DUF5659"/>
</dbReference>
<organism evidence="2 3">
    <name type="scientific">candidate division WWE3 bacterium RIFCSPLOWO2_01_FULL_42_11</name>
    <dbReference type="NCBI Taxonomy" id="1802627"/>
    <lineage>
        <taxon>Bacteria</taxon>
        <taxon>Katanobacteria</taxon>
    </lineage>
</organism>
<reference evidence="2 3" key="1">
    <citation type="journal article" date="2016" name="Nat. Commun.">
        <title>Thousands of microbial genomes shed light on interconnected biogeochemical processes in an aquifer system.</title>
        <authorList>
            <person name="Anantharaman K."/>
            <person name="Brown C.T."/>
            <person name="Hug L.A."/>
            <person name="Sharon I."/>
            <person name="Castelle C.J."/>
            <person name="Probst A.J."/>
            <person name="Thomas B.C."/>
            <person name="Singh A."/>
            <person name="Wilkins M.J."/>
            <person name="Karaoz U."/>
            <person name="Brodie E.L."/>
            <person name="Williams K.H."/>
            <person name="Hubbard S.S."/>
            <person name="Banfield J.F."/>
        </authorList>
    </citation>
    <scope>NUCLEOTIDE SEQUENCE [LARGE SCALE GENOMIC DNA]</scope>
</reference>
<protein>
    <recommendedName>
        <fullName evidence="1">DUF5659 domain-containing protein</fullName>
    </recommendedName>
</protein>
<gene>
    <name evidence="2" type="ORF">A3A70_02920</name>
</gene>
<accession>A0A1F4VRW6</accession>
<dbReference type="Proteomes" id="UP000178964">
    <property type="component" value="Unassembled WGS sequence"/>
</dbReference>
<dbReference type="EMBL" id="MEVK01000003">
    <property type="protein sequence ID" value="OGC59952.1"/>
    <property type="molecule type" value="Genomic_DNA"/>
</dbReference>
<dbReference type="AlphaFoldDB" id="A0A1F4VRW6"/>